<dbReference type="PROSITE" id="PS50088">
    <property type="entry name" value="ANK_REPEAT"/>
    <property type="match status" value="2"/>
</dbReference>
<organism evidence="6 7">
    <name type="scientific">Alcaligenes pakistanensis</name>
    <dbReference type="NCBI Taxonomy" id="1482717"/>
    <lineage>
        <taxon>Bacteria</taxon>
        <taxon>Pseudomonadati</taxon>
        <taxon>Pseudomonadota</taxon>
        <taxon>Betaproteobacteria</taxon>
        <taxon>Burkholderiales</taxon>
        <taxon>Alcaligenaceae</taxon>
        <taxon>Alcaligenes</taxon>
    </lineage>
</organism>
<dbReference type="EMBL" id="BMZN01000001">
    <property type="protein sequence ID" value="GHC35979.1"/>
    <property type="molecule type" value="Genomic_DNA"/>
</dbReference>
<dbReference type="PROSITE" id="PS50297">
    <property type="entry name" value="ANK_REP_REGION"/>
    <property type="match status" value="2"/>
</dbReference>
<evidence type="ECO:0000256" key="5">
    <source>
        <dbReference type="SAM" id="SignalP"/>
    </source>
</evidence>
<keyword evidence="7" id="KW-1185">Reference proteome</keyword>
<sequence length="299" mass="32561">MMIFKRKMMNKTILSMVLPLTFVLATPVSAQEPEFESRNWYLALENDRPNIIEQEFIRGANPNAVDAKGNPSLMLAIRNQSWKVVNALLANRRTDVNIENESRETPMMYLALMGETARLRELHARGGQINRVGWSPLHYAASKGHEETVRYLLSQKAIVNAPAPDGTSPLMMAALSGKRAVVDVLLAAGADPSMQNAQGLSPADWARSANHEQLASYLDQAAARKAASVPAAAGSYSGNTVQTYGVPERLEQPDLNRVQTVTVEPTPSPAPESSASTPASSGSSSRYFDLDRFDKPAQP</sequence>
<dbReference type="PANTHER" id="PTHR24171">
    <property type="entry name" value="ANKYRIN REPEAT DOMAIN-CONTAINING PROTEIN 39-RELATED"/>
    <property type="match status" value="1"/>
</dbReference>
<dbReference type="Proteomes" id="UP000608923">
    <property type="component" value="Unassembled WGS sequence"/>
</dbReference>
<keyword evidence="1" id="KW-0677">Repeat</keyword>
<feature type="repeat" description="ANK" evidence="3">
    <location>
        <begin position="165"/>
        <end position="197"/>
    </location>
</feature>
<evidence type="ECO:0000313" key="6">
    <source>
        <dbReference type="EMBL" id="GHC35979.1"/>
    </source>
</evidence>
<accession>A0A8H9IGU7</accession>
<feature type="compositionally biased region" description="Basic and acidic residues" evidence="4">
    <location>
        <begin position="288"/>
        <end position="299"/>
    </location>
</feature>
<evidence type="ECO:0000313" key="7">
    <source>
        <dbReference type="Proteomes" id="UP000608923"/>
    </source>
</evidence>
<feature type="signal peptide" evidence="5">
    <location>
        <begin position="1"/>
        <end position="30"/>
    </location>
</feature>
<dbReference type="Pfam" id="PF12796">
    <property type="entry name" value="Ank_2"/>
    <property type="match status" value="1"/>
</dbReference>
<gene>
    <name evidence="6" type="ORF">GCM10010096_01330</name>
</gene>
<feature type="compositionally biased region" description="Low complexity" evidence="4">
    <location>
        <begin position="271"/>
        <end position="285"/>
    </location>
</feature>
<dbReference type="PRINTS" id="PR01415">
    <property type="entry name" value="ANKYRIN"/>
</dbReference>
<name>A0A8H9IGU7_9BURK</name>
<dbReference type="SMART" id="SM00248">
    <property type="entry name" value="ANK"/>
    <property type="match status" value="5"/>
</dbReference>
<dbReference type="AlphaFoldDB" id="A0A8H9IGU7"/>
<feature type="repeat" description="ANK" evidence="3">
    <location>
        <begin position="132"/>
        <end position="164"/>
    </location>
</feature>
<comment type="caution">
    <text evidence="6">The sequence shown here is derived from an EMBL/GenBank/DDBJ whole genome shotgun (WGS) entry which is preliminary data.</text>
</comment>
<keyword evidence="5" id="KW-0732">Signal</keyword>
<dbReference type="InterPro" id="IPR036770">
    <property type="entry name" value="Ankyrin_rpt-contain_sf"/>
</dbReference>
<evidence type="ECO:0000256" key="3">
    <source>
        <dbReference type="PROSITE-ProRule" id="PRU00023"/>
    </source>
</evidence>
<dbReference type="SUPFAM" id="SSF48403">
    <property type="entry name" value="Ankyrin repeat"/>
    <property type="match status" value="1"/>
</dbReference>
<reference evidence="7" key="1">
    <citation type="journal article" date="2019" name="Int. J. Syst. Evol. Microbiol.">
        <title>The Global Catalogue of Microorganisms (GCM) 10K type strain sequencing project: providing services to taxonomists for standard genome sequencing and annotation.</title>
        <authorList>
            <consortium name="The Broad Institute Genomics Platform"/>
            <consortium name="The Broad Institute Genome Sequencing Center for Infectious Disease"/>
            <person name="Wu L."/>
            <person name="Ma J."/>
        </authorList>
    </citation>
    <scope>NUCLEOTIDE SEQUENCE [LARGE SCALE GENOMIC DNA]</scope>
    <source>
        <strain evidence="7">KCTC 42083</strain>
    </source>
</reference>
<keyword evidence="2 3" id="KW-0040">ANK repeat</keyword>
<feature type="region of interest" description="Disordered" evidence="4">
    <location>
        <begin position="249"/>
        <end position="299"/>
    </location>
</feature>
<protein>
    <recommendedName>
        <fullName evidence="8">Ankyrin repeat domain-containing protein</fullName>
    </recommendedName>
</protein>
<feature type="chain" id="PRO_5034821307" description="Ankyrin repeat domain-containing protein" evidence="5">
    <location>
        <begin position="31"/>
        <end position="299"/>
    </location>
</feature>
<evidence type="ECO:0000256" key="2">
    <source>
        <dbReference type="ARBA" id="ARBA00023043"/>
    </source>
</evidence>
<evidence type="ECO:0000256" key="1">
    <source>
        <dbReference type="ARBA" id="ARBA00022737"/>
    </source>
</evidence>
<dbReference type="InterPro" id="IPR002110">
    <property type="entry name" value="Ankyrin_rpt"/>
</dbReference>
<dbReference type="Gene3D" id="1.25.40.20">
    <property type="entry name" value="Ankyrin repeat-containing domain"/>
    <property type="match status" value="1"/>
</dbReference>
<proteinExistence type="predicted"/>
<evidence type="ECO:0008006" key="8">
    <source>
        <dbReference type="Google" id="ProtNLM"/>
    </source>
</evidence>
<dbReference type="PANTHER" id="PTHR24171:SF8">
    <property type="entry name" value="BRCA1-ASSOCIATED RING DOMAIN PROTEIN 1"/>
    <property type="match status" value="1"/>
</dbReference>
<evidence type="ECO:0000256" key="4">
    <source>
        <dbReference type="SAM" id="MobiDB-lite"/>
    </source>
</evidence>